<dbReference type="OrthoDB" id="922532at2"/>
<keyword evidence="5" id="KW-1185">Reference proteome</keyword>
<evidence type="ECO:0000256" key="3">
    <source>
        <dbReference type="SAM" id="SignalP"/>
    </source>
</evidence>
<keyword evidence="3" id="KW-0732">Signal</keyword>
<dbReference type="GO" id="GO:0005737">
    <property type="term" value="C:cytoplasm"/>
    <property type="evidence" value="ECO:0007669"/>
    <property type="project" value="TreeGrafter"/>
</dbReference>
<dbReference type="PANTHER" id="PTHR48051:SF1">
    <property type="entry name" value="RAS SUPPRESSOR PROTEIN 1"/>
    <property type="match status" value="1"/>
</dbReference>
<dbReference type="PROSITE" id="PS51450">
    <property type="entry name" value="LRR"/>
    <property type="match status" value="2"/>
</dbReference>
<dbReference type="InterPro" id="IPR050216">
    <property type="entry name" value="LRR_domain-containing"/>
</dbReference>
<dbReference type="RefSeq" id="WP_013407681.1">
    <property type="nucleotide sequence ID" value="NC_014655.1"/>
</dbReference>
<reference evidence="4 5" key="2">
    <citation type="journal article" date="2011" name="Stand. Genomic Sci.">
        <title>Complete genome sequence of Leadbetterella byssophila type strain (4M15).</title>
        <authorList>
            <person name="Abt B."/>
            <person name="Teshima H."/>
            <person name="Lucas S."/>
            <person name="Lapidus A."/>
            <person name="Del Rio T.G."/>
            <person name="Nolan M."/>
            <person name="Tice H."/>
            <person name="Cheng J.F."/>
            <person name="Pitluck S."/>
            <person name="Liolios K."/>
            <person name="Pagani I."/>
            <person name="Ivanova N."/>
            <person name="Mavromatis K."/>
            <person name="Pati A."/>
            <person name="Tapia R."/>
            <person name="Han C."/>
            <person name="Goodwin L."/>
            <person name="Chen A."/>
            <person name="Palaniappan K."/>
            <person name="Land M."/>
            <person name="Hauser L."/>
            <person name="Chang Y.J."/>
            <person name="Jeffries C.D."/>
            <person name="Rohde M."/>
            <person name="Goker M."/>
            <person name="Tindall B.J."/>
            <person name="Detter J.C."/>
            <person name="Woyke T."/>
            <person name="Bristow J."/>
            <person name="Eisen J.A."/>
            <person name="Markowitz V."/>
            <person name="Hugenholtz P."/>
            <person name="Klenk H.P."/>
            <person name="Kyrpides N.C."/>
        </authorList>
    </citation>
    <scope>NUCLEOTIDE SEQUENCE [LARGE SCALE GENOMIC DNA]</scope>
    <source>
        <strain evidence="5">DSM 17132 / JCM 16389 / KACC 11308 / NBRC 106382 / 4M15</strain>
    </source>
</reference>
<evidence type="ECO:0000256" key="2">
    <source>
        <dbReference type="ARBA" id="ARBA00022737"/>
    </source>
</evidence>
<protein>
    <recommendedName>
        <fullName evidence="6">Leucine-rich repeat-containing protein</fullName>
    </recommendedName>
</protein>
<dbReference type="Proteomes" id="UP000007435">
    <property type="component" value="Chromosome"/>
</dbReference>
<reference key="1">
    <citation type="submission" date="2010-11" db="EMBL/GenBank/DDBJ databases">
        <title>The complete genome of Leadbetterella byssophila DSM 17132.</title>
        <authorList>
            <consortium name="US DOE Joint Genome Institute (JGI-PGF)"/>
            <person name="Lucas S."/>
            <person name="Copeland A."/>
            <person name="Lapidus A."/>
            <person name="Glavina del Rio T."/>
            <person name="Dalin E."/>
            <person name="Tice H."/>
            <person name="Bruce D."/>
            <person name="Goodwin L."/>
            <person name="Pitluck S."/>
            <person name="Kyrpides N."/>
            <person name="Mavromatis K."/>
            <person name="Ivanova N."/>
            <person name="Teshima H."/>
            <person name="Brettin T."/>
            <person name="Detter J.C."/>
            <person name="Han C."/>
            <person name="Tapia R."/>
            <person name="Land M."/>
            <person name="Hauser L."/>
            <person name="Markowitz V."/>
            <person name="Cheng J.-F."/>
            <person name="Hugenholtz P."/>
            <person name="Woyke T."/>
            <person name="Wu D."/>
            <person name="Tindall B."/>
            <person name="Pomrenke H.G."/>
            <person name="Brambilla E."/>
            <person name="Klenk H.-P."/>
            <person name="Eisen J.A."/>
        </authorList>
    </citation>
    <scope>NUCLEOTIDE SEQUENCE [LARGE SCALE GENOMIC DNA]</scope>
    <source>
        <strain>DSM 17132</strain>
    </source>
</reference>
<keyword evidence="2" id="KW-0677">Repeat</keyword>
<dbReference type="InterPro" id="IPR025875">
    <property type="entry name" value="Leu-rich_rpt_4"/>
</dbReference>
<evidence type="ECO:0008006" key="6">
    <source>
        <dbReference type="Google" id="ProtNLM"/>
    </source>
</evidence>
<dbReference type="SUPFAM" id="SSF52058">
    <property type="entry name" value="L domain-like"/>
    <property type="match status" value="1"/>
</dbReference>
<dbReference type="STRING" id="649349.Lbys_0884"/>
<dbReference type="KEGG" id="lby:Lbys_0884"/>
<accession>E4RR35</accession>
<evidence type="ECO:0000313" key="4">
    <source>
        <dbReference type="EMBL" id="ADQ16630.1"/>
    </source>
</evidence>
<dbReference type="SMART" id="SM00364">
    <property type="entry name" value="LRR_BAC"/>
    <property type="match status" value="3"/>
</dbReference>
<dbReference type="Pfam" id="PF12799">
    <property type="entry name" value="LRR_4"/>
    <property type="match status" value="1"/>
</dbReference>
<organism evidence="4 5">
    <name type="scientific">Leadbetterella byssophila (strain DSM 17132 / JCM 16389 / KACC 11308 / NBRC 106382 / 4M15)</name>
    <dbReference type="NCBI Taxonomy" id="649349"/>
    <lineage>
        <taxon>Bacteria</taxon>
        <taxon>Pseudomonadati</taxon>
        <taxon>Bacteroidota</taxon>
        <taxon>Cytophagia</taxon>
        <taxon>Cytophagales</taxon>
        <taxon>Leadbetterellaceae</taxon>
        <taxon>Leadbetterella</taxon>
    </lineage>
</organism>
<evidence type="ECO:0000313" key="5">
    <source>
        <dbReference type="Proteomes" id="UP000007435"/>
    </source>
</evidence>
<feature type="chain" id="PRO_5003186870" description="Leucine-rich repeat-containing protein" evidence="3">
    <location>
        <begin position="18"/>
        <end position="444"/>
    </location>
</feature>
<dbReference type="PANTHER" id="PTHR48051">
    <property type="match status" value="1"/>
</dbReference>
<dbReference type="InterPro" id="IPR001611">
    <property type="entry name" value="Leu-rich_rpt"/>
</dbReference>
<dbReference type="Pfam" id="PF13855">
    <property type="entry name" value="LRR_8"/>
    <property type="match status" value="2"/>
</dbReference>
<dbReference type="InterPro" id="IPR032675">
    <property type="entry name" value="LRR_dom_sf"/>
</dbReference>
<dbReference type="HOGENOM" id="CLU_616474_0_0_10"/>
<dbReference type="eggNOG" id="COG4886">
    <property type="taxonomic scope" value="Bacteria"/>
</dbReference>
<dbReference type="Gene3D" id="3.80.10.10">
    <property type="entry name" value="Ribonuclease Inhibitor"/>
    <property type="match status" value="3"/>
</dbReference>
<evidence type="ECO:0000256" key="1">
    <source>
        <dbReference type="ARBA" id="ARBA00022614"/>
    </source>
</evidence>
<dbReference type="AlphaFoldDB" id="E4RR35"/>
<dbReference type="EMBL" id="CP002305">
    <property type="protein sequence ID" value="ADQ16630.1"/>
    <property type="molecule type" value="Genomic_DNA"/>
</dbReference>
<name>E4RR35_LEAB4</name>
<gene>
    <name evidence="4" type="ordered locus">Lbys_0884</name>
</gene>
<proteinExistence type="predicted"/>
<sequence length="444" mass="51917">MKRQLFLLLLISFCTQAQKFTFIASNKEYNEYEQLPKNTRLDSVQAQNSINNKILAFSTRLKRDLRQISWEALNVFRPSITVFVESIDLHKPHHIIYYITYQDTTVKNTYRSMYLKLVDEKWHADIQNAITHSLKDYSSLPPQSIHTVSLTYTKKDFKTYIRKFDPSTTTSLELENFGLTEIPQEVFAFKNLKKLSLKDNYISKVTIRKKDFPHLENLSLQGNLLNEKSGKFWNIKILNLIDNQYESLPKIGKKTDHILLATNFIKELNRKDIKRLKNSSNVNLYLNQLTYLPRSIKKLKKTKEIDLYRNQLQEIPKEIIKMKNLETLAISYNKLNNLPGNLHSMSNLKTLYAHHNHLEHLPSLPPNLELLDLGFNRLEAVDQPIKTLKNLKSVELAGNKITGNIDFILDLPKLEEVYIWNNPIPEDLLLRLTEKLQAKQVTVK</sequence>
<feature type="signal peptide" evidence="3">
    <location>
        <begin position="1"/>
        <end position="17"/>
    </location>
</feature>
<keyword evidence="1" id="KW-0433">Leucine-rich repeat</keyword>